<dbReference type="AlphaFoldDB" id="C5KHC0"/>
<dbReference type="Pfam" id="PF00023">
    <property type="entry name" value="Ank"/>
    <property type="match status" value="2"/>
</dbReference>
<keyword evidence="1" id="KW-0677">Repeat</keyword>
<gene>
    <name evidence="4" type="ORF">Pmar_PMAR003443</name>
</gene>
<keyword evidence="5" id="KW-1185">Reference proteome</keyword>
<keyword evidence="2 3" id="KW-0040">ANK repeat</keyword>
<dbReference type="PANTHER" id="PTHR24126:SF14">
    <property type="entry name" value="ANK_REP_REGION DOMAIN-CONTAINING PROTEIN"/>
    <property type="match status" value="1"/>
</dbReference>
<dbReference type="InterPro" id="IPR036770">
    <property type="entry name" value="Ankyrin_rpt-contain_sf"/>
</dbReference>
<accession>C5KHC0</accession>
<reference evidence="4 5" key="1">
    <citation type="submission" date="2008-07" db="EMBL/GenBank/DDBJ databases">
        <authorList>
            <person name="El-Sayed N."/>
            <person name="Caler E."/>
            <person name="Inman J."/>
            <person name="Amedeo P."/>
            <person name="Hass B."/>
            <person name="Wortman J."/>
        </authorList>
    </citation>
    <scope>NUCLEOTIDE SEQUENCE [LARGE SCALE GENOMIC DNA]</scope>
    <source>
        <strain evidence="5">ATCC 50983 / TXsc</strain>
    </source>
</reference>
<dbReference type="Proteomes" id="UP000007800">
    <property type="component" value="Unassembled WGS sequence"/>
</dbReference>
<organism evidence="5">
    <name type="scientific">Perkinsus marinus (strain ATCC 50983 / TXsc)</name>
    <dbReference type="NCBI Taxonomy" id="423536"/>
    <lineage>
        <taxon>Eukaryota</taxon>
        <taxon>Sar</taxon>
        <taxon>Alveolata</taxon>
        <taxon>Perkinsozoa</taxon>
        <taxon>Perkinsea</taxon>
        <taxon>Perkinsida</taxon>
        <taxon>Perkinsidae</taxon>
        <taxon>Perkinsus</taxon>
    </lineage>
</organism>
<dbReference type="PROSITE" id="PS50088">
    <property type="entry name" value="ANK_REPEAT"/>
    <property type="match status" value="1"/>
</dbReference>
<feature type="repeat" description="ANK" evidence="3">
    <location>
        <begin position="256"/>
        <end position="283"/>
    </location>
</feature>
<dbReference type="PANTHER" id="PTHR24126">
    <property type="entry name" value="ANKYRIN REPEAT, PH AND SEC7 DOMAIN CONTAINING PROTEIN SECG-RELATED"/>
    <property type="match status" value="1"/>
</dbReference>
<dbReference type="EMBL" id="GG673069">
    <property type="protein sequence ID" value="EER15982.1"/>
    <property type="molecule type" value="Genomic_DNA"/>
</dbReference>
<dbReference type="InParanoid" id="C5KHC0"/>
<dbReference type="Gene3D" id="1.25.40.20">
    <property type="entry name" value="Ankyrin repeat-containing domain"/>
    <property type="match status" value="1"/>
</dbReference>
<dbReference type="OrthoDB" id="426293at2759"/>
<dbReference type="GeneID" id="9060894"/>
<dbReference type="SUPFAM" id="SSF48403">
    <property type="entry name" value="Ankyrin repeat"/>
    <property type="match status" value="1"/>
</dbReference>
<dbReference type="InterPro" id="IPR002110">
    <property type="entry name" value="Ankyrin_rpt"/>
</dbReference>
<dbReference type="SMART" id="SM00248">
    <property type="entry name" value="ANK"/>
    <property type="match status" value="4"/>
</dbReference>
<protein>
    <submittedName>
        <fullName evidence="4">Uncharacterized protein</fullName>
    </submittedName>
</protein>
<evidence type="ECO:0000313" key="4">
    <source>
        <dbReference type="EMBL" id="EER15982.1"/>
    </source>
</evidence>
<dbReference type="RefSeq" id="XP_002784186.1">
    <property type="nucleotide sequence ID" value="XM_002784140.1"/>
</dbReference>
<evidence type="ECO:0000256" key="2">
    <source>
        <dbReference type="ARBA" id="ARBA00023043"/>
    </source>
</evidence>
<evidence type="ECO:0000256" key="1">
    <source>
        <dbReference type="ARBA" id="ARBA00022737"/>
    </source>
</evidence>
<dbReference type="OMA" id="WANLARC"/>
<name>C5KHC0_PERM5</name>
<evidence type="ECO:0000256" key="3">
    <source>
        <dbReference type="PROSITE-ProRule" id="PRU00023"/>
    </source>
</evidence>
<proteinExistence type="predicted"/>
<evidence type="ECO:0000313" key="5">
    <source>
        <dbReference type="Proteomes" id="UP000007800"/>
    </source>
</evidence>
<sequence length="492" mass="53413">MSPRDDPLSLYTDGSSACVLHFFDPTTFGGLVWTYLGVEEWARLAQCCRMTRAWSRLITETSRAQGYPQWLGACTSVVELALMARSSRLAMGAFILRVALEPQQVRDAGDANGRAILDILMDERLLGLAGHVVRAGPSVCRVTRMTTDALMTAVYKGDERAVEVLSRSGIDLGTVTTIPIEVSADGVPQQTTSAMDPLSLAICTRRGSIVEILLEAGSEPSAQSLAWAIDRKEPCMLRQMLRYIPSPLPSSLQFLLHMAASSGVPDCVDALLSVGCDVNGEDPEGMRPLDLCPRRGKAYTLIQRADRSCAEQRLLDWHLVAASACGSRIAVEALLDWGADPSAMVKSSSPPNRDVCTIETNRLHPAKVDPIPLRKFSMTALHAAACRGHSAVCETLMSNPRTHMHHQAARLARQSLWWNPLVEGPNRSPVMLSNRGRVASELAWEAGYSKLASKLDWEMIIRKVCEDANAATVPQGETVSGVAPAECAKARA</sequence>